<dbReference type="Proteomes" id="UP000027219">
    <property type="component" value="Unassembled WGS sequence"/>
</dbReference>
<comment type="caution">
    <text evidence="1">The sequence shown here is derived from an EMBL/GenBank/DDBJ whole genome shotgun (WGS) entry which is preliminary data.</text>
</comment>
<gene>
    <name evidence="1" type="ORF">VFDL14_09815</name>
</gene>
<evidence type="ECO:0000313" key="2">
    <source>
        <dbReference type="Proteomes" id="UP000027219"/>
    </source>
</evidence>
<sequence length="282" mass="32804">MFMLISTIVVLASVYALFHYSQKRQKSNDQKFETLVLLRELLQLSRKHRAATHYALTCKLSTESVQRVNTLYQSMMTASNRLIQKSPFDGRPMYRIYQLKIKAMHNDWQTRSLVRNQFIHGKTIRHNMLLMDELMITWLTESEQAELVDDYHMEWLQVLDAMETLTKLRMCIPDMDKQDEFLRAKFYADQIHRHLNRLALICPLSLGSPTGARALQALTDIHDSEQRVITATAMYELTSDISTIIAQVYDQILSRMTETLYLPLPEISLRLADDHQGVHGSV</sequence>
<dbReference type="RefSeq" id="WP_032553417.1">
    <property type="nucleotide sequence ID" value="NZ_JFFR01000033.1"/>
</dbReference>
<evidence type="ECO:0008006" key="3">
    <source>
        <dbReference type="Google" id="ProtNLM"/>
    </source>
</evidence>
<organism evidence="1 2">
    <name type="scientific">Vibrio fortis</name>
    <dbReference type="NCBI Taxonomy" id="212667"/>
    <lineage>
        <taxon>Bacteria</taxon>
        <taxon>Pseudomonadati</taxon>
        <taxon>Pseudomonadota</taxon>
        <taxon>Gammaproteobacteria</taxon>
        <taxon>Vibrionales</taxon>
        <taxon>Vibrionaceae</taxon>
        <taxon>Vibrio</taxon>
    </lineage>
</organism>
<reference evidence="1 2" key="1">
    <citation type="submission" date="2014-02" db="EMBL/GenBank/DDBJ databases">
        <title>Vibrio fortis Dalian14 Genome Sequencing.</title>
        <authorList>
            <person name="Wang Y."/>
            <person name="Song L."/>
            <person name="Liu G."/>
            <person name="Ding J."/>
        </authorList>
    </citation>
    <scope>NUCLEOTIDE SEQUENCE [LARGE SCALE GENOMIC DNA]</scope>
    <source>
        <strain evidence="1 2">Dalian14</strain>
    </source>
</reference>
<keyword evidence="2" id="KW-1185">Reference proteome</keyword>
<protein>
    <recommendedName>
        <fullName evidence="3">Nitrate/nitrite sensing protein domain-containing protein</fullName>
    </recommendedName>
</protein>
<evidence type="ECO:0000313" key="1">
    <source>
        <dbReference type="EMBL" id="KDN26185.1"/>
    </source>
</evidence>
<accession>A0A066UGM8</accession>
<dbReference type="AlphaFoldDB" id="A0A066UGM8"/>
<dbReference type="EMBL" id="JFFR01000033">
    <property type="protein sequence ID" value="KDN26185.1"/>
    <property type="molecule type" value="Genomic_DNA"/>
</dbReference>
<name>A0A066UGM8_9VIBR</name>
<proteinExistence type="predicted"/>
<dbReference type="OrthoDB" id="5826599at2"/>